<dbReference type="GO" id="GO:0061599">
    <property type="term" value="F:molybdopterin molybdotransferase activity"/>
    <property type="evidence" value="ECO:0007669"/>
    <property type="project" value="UniProtKB-UniRule"/>
</dbReference>
<dbReference type="InterPro" id="IPR001453">
    <property type="entry name" value="MoaB/Mog_dom"/>
</dbReference>
<dbReference type="SUPFAM" id="SSF63882">
    <property type="entry name" value="MoeA N-terminal region -like"/>
    <property type="match status" value="1"/>
</dbReference>
<keyword evidence="7" id="KW-0479">Metal-binding</keyword>
<dbReference type="KEGG" id="mgg:MPLG2_3822"/>
<dbReference type="Pfam" id="PF03454">
    <property type="entry name" value="MoeA_C"/>
    <property type="match status" value="1"/>
</dbReference>
<dbReference type="GO" id="GO:0005829">
    <property type="term" value="C:cytosol"/>
    <property type="evidence" value="ECO:0007669"/>
    <property type="project" value="TreeGrafter"/>
</dbReference>
<evidence type="ECO:0000256" key="8">
    <source>
        <dbReference type="SAM" id="MobiDB-lite"/>
    </source>
</evidence>
<dbReference type="InterPro" id="IPR005111">
    <property type="entry name" value="MoeA_C_domain_IV"/>
</dbReference>
<evidence type="ECO:0000256" key="7">
    <source>
        <dbReference type="RuleBase" id="RU365090"/>
    </source>
</evidence>
<comment type="pathway">
    <text evidence="2 7">Cofactor biosynthesis; molybdopterin biosynthesis.</text>
</comment>
<dbReference type="Proteomes" id="UP000238164">
    <property type="component" value="Chromosome 1"/>
</dbReference>
<dbReference type="Gene3D" id="3.90.105.10">
    <property type="entry name" value="Molybdopterin biosynthesis moea protein, domain 2"/>
    <property type="match status" value="1"/>
</dbReference>
<evidence type="ECO:0000256" key="2">
    <source>
        <dbReference type="ARBA" id="ARBA00005046"/>
    </source>
</evidence>
<evidence type="ECO:0000256" key="6">
    <source>
        <dbReference type="ARBA" id="ARBA00047317"/>
    </source>
</evidence>
<dbReference type="InterPro" id="IPR036425">
    <property type="entry name" value="MoaB/Mog-like_dom_sf"/>
</dbReference>
<evidence type="ECO:0000259" key="9">
    <source>
        <dbReference type="SMART" id="SM00852"/>
    </source>
</evidence>
<feature type="domain" description="MoaB/Mog" evidence="9">
    <location>
        <begin position="209"/>
        <end position="345"/>
    </location>
</feature>
<dbReference type="PANTHER" id="PTHR10192">
    <property type="entry name" value="MOLYBDOPTERIN BIOSYNTHESIS PROTEIN"/>
    <property type="match status" value="1"/>
</dbReference>
<evidence type="ECO:0000256" key="3">
    <source>
        <dbReference type="ARBA" id="ARBA00010763"/>
    </source>
</evidence>
<evidence type="ECO:0000313" key="11">
    <source>
        <dbReference type="Proteomes" id="UP000238164"/>
    </source>
</evidence>
<dbReference type="SUPFAM" id="SSF53218">
    <property type="entry name" value="Molybdenum cofactor biosynthesis proteins"/>
    <property type="match status" value="1"/>
</dbReference>
<evidence type="ECO:0000313" key="10">
    <source>
        <dbReference type="EMBL" id="SPD88852.1"/>
    </source>
</evidence>
<keyword evidence="11" id="KW-1185">Reference proteome</keyword>
<accession>A0A2N9JMN5</accession>
<evidence type="ECO:0000256" key="5">
    <source>
        <dbReference type="ARBA" id="ARBA00023150"/>
    </source>
</evidence>
<reference evidence="10 11" key="1">
    <citation type="submission" date="2018-02" db="EMBL/GenBank/DDBJ databases">
        <authorList>
            <person name="Cohen D.B."/>
            <person name="Kent A.D."/>
        </authorList>
    </citation>
    <scope>NUCLEOTIDE SEQUENCE [LARGE SCALE GENOMIC DNA]</scope>
    <source>
        <strain evidence="10">1</strain>
    </source>
</reference>
<dbReference type="InterPro" id="IPR036135">
    <property type="entry name" value="MoeA_linker/N_sf"/>
</dbReference>
<dbReference type="EC" id="2.10.1.1" evidence="7"/>
<keyword evidence="5 7" id="KW-0501">Molybdenum cofactor biosynthesis</keyword>
<dbReference type="CDD" id="cd00887">
    <property type="entry name" value="MoeA"/>
    <property type="match status" value="1"/>
</dbReference>
<dbReference type="NCBIfam" id="NF045515">
    <property type="entry name" value="Glp_gephyrin"/>
    <property type="match status" value="1"/>
</dbReference>
<dbReference type="EMBL" id="LT985188">
    <property type="protein sequence ID" value="SPD88852.1"/>
    <property type="molecule type" value="Genomic_DNA"/>
</dbReference>
<evidence type="ECO:0000256" key="1">
    <source>
        <dbReference type="ARBA" id="ARBA00002901"/>
    </source>
</evidence>
<evidence type="ECO:0000256" key="4">
    <source>
        <dbReference type="ARBA" id="ARBA00022505"/>
    </source>
</evidence>
<dbReference type="InterPro" id="IPR036688">
    <property type="entry name" value="MoeA_C_domain_IV_sf"/>
</dbReference>
<comment type="catalytic activity">
    <reaction evidence="6">
        <text>adenylyl-molybdopterin + molybdate = Mo-molybdopterin + AMP + H(+)</text>
        <dbReference type="Rhea" id="RHEA:35047"/>
        <dbReference type="ChEBI" id="CHEBI:15378"/>
        <dbReference type="ChEBI" id="CHEBI:36264"/>
        <dbReference type="ChEBI" id="CHEBI:62727"/>
        <dbReference type="ChEBI" id="CHEBI:71302"/>
        <dbReference type="ChEBI" id="CHEBI:456215"/>
        <dbReference type="EC" id="2.10.1.1"/>
    </reaction>
</comment>
<dbReference type="GO" id="GO:0006777">
    <property type="term" value="P:Mo-molybdopterin cofactor biosynthetic process"/>
    <property type="evidence" value="ECO:0007669"/>
    <property type="project" value="UniProtKB-UniRule"/>
</dbReference>
<dbReference type="SUPFAM" id="SSF63867">
    <property type="entry name" value="MoeA C-terminal domain-like"/>
    <property type="match status" value="1"/>
</dbReference>
<sequence length="430" mass="44738">MALFGRKKKSQPEAEPQQVQPDETPQPEPEAIGVHEYRTALLEVIEPLPPIGLGVLDAFGRRLCEDIVADLDLPTFTSAAVDGYAVHAADVAEATDDEPVRLPVLDSLDDPAYRGAPLLPNSTVRVAAGAPIPEGADAVVPVEATDGGEHEVQVRTAVTTGQHLRTAGSDIADGTLLLEAGRVLDAGAIGLLAEVGHDKVLVRQPPRVVVLTVGSNLVPPGLPLASRAHRYDATTTLIAAAARADGARVFAAGTYVDDAATLAEALNEQLIRADLVVVVGGLDGAVPQVLADLGEVNLHRVTINPGGTQAYGTIGDEHTPVIVLPEGASSAFVGYHAFVRPALRRLQGEPHDRPHTRTLPARVAVHGKAAATELIPAIVSERGVEPAGVPGSELAYDVARADALIVLPPGTHLVPANADVEVWVLTPQAP</sequence>
<dbReference type="SMART" id="SM00852">
    <property type="entry name" value="MoCF_biosynth"/>
    <property type="match status" value="1"/>
</dbReference>
<comment type="function">
    <text evidence="1 7">Catalyzes the insertion of molybdate into adenylated molybdopterin with the concomitant release of AMP.</text>
</comment>
<dbReference type="RefSeq" id="WP_158681318.1">
    <property type="nucleotide sequence ID" value="NZ_BAAAGO010000067.1"/>
</dbReference>
<dbReference type="Pfam" id="PF03453">
    <property type="entry name" value="MoeA_N"/>
    <property type="match status" value="1"/>
</dbReference>
<feature type="region of interest" description="Disordered" evidence="8">
    <location>
        <begin position="1"/>
        <end position="29"/>
    </location>
</feature>
<dbReference type="Gene3D" id="2.40.340.10">
    <property type="entry name" value="MoeA, C-terminal, domain IV"/>
    <property type="match status" value="1"/>
</dbReference>
<keyword evidence="7" id="KW-0460">Magnesium</keyword>
<dbReference type="PANTHER" id="PTHR10192:SF5">
    <property type="entry name" value="GEPHYRIN"/>
    <property type="match status" value="1"/>
</dbReference>
<dbReference type="InterPro" id="IPR038987">
    <property type="entry name" value="MoeA-like"/>
</dbReference>
<proteinExistence type="inferred from homology"/>
<dbReference type="Pfam" id="PF00994">
    <property type="entry name" value="MoCF_biosynth"/>
    <property type="match status" value="1"/>
</dbReference>
<keyword evidence="7" id="KW-0808">Transferase</keyword>
<comment type="cofactor">
    <cofactor evidence="7">
        <name>Mg(2+)</name>
        <dbReference type="ChEBI" id="CHEBI:18420"/>
    </cofactor>
</comment>
<dbReference type="Gene3D" id="3.40.980.10">
    <property type="entry name" value="MoaB/Mog-like domain"/>
    <property type="match status" value="1"/>
</dbReference>
<protein>
    <recommendedName>
        <fullName evidence="7">Molybdopterin molybdenumtransferase</fullName>
        <ecNumber evidence="7">2.10.1.1</ecNumber>
    </recommendedName>
</protein>
<dbReference type="Gene3D" id="2.170.190.11">
    <property type="entry name" value="Molybdopterin biosynthesis moea protein, domain 3"/>
    <property type="match status" value="1"/>
</dbReference>
<keyword evidence="4 7" id="KW-0500">Molybdenum</keyword>
<dbReference type="InterPro" id="IPR005110">
    <property type="entry name" value="MoeA_linker/N"/>
</dbReference>
<organism evidence="10 11">
    <name type="scientific">Micropruina glycogenica</name>
    <dbReference type="NCBI Taxonomy" id="75385"/>
    <lineage>
        <taxon>Bacteria</taxon>
        <taxon>Bacillati</taxon>
        <taxon>Actinomycetota</taxon>
        <taxon>Actinomycetes</taxon>
        <taxon>Propionibacteriales</taxon>
        <taxon>Nocardioidaceae</taxon>
        <taxon>Micropruina</taxon>
    </lineage>
</organism>
<dbReference type="UniPathway" id="UPA00344"/>
<gene>
    <name evidence="10" type="ORF">MPLG2_3822</name>
</gene>
<dbReference type="OrthoDB" id="9804758at2"/>
<name>A0A2N9JMN5_9ACTN</name>
<dbReference type="AlphaFoldDB" id="A0A2N9JMN5"/>
<comment type="similarity">
    <text evidence="3 7">Belongs to the MoeA family.</text>
</comment>
<dbReference type="GO" id="GO:0046872">
    <property type="term" value="F:metal ion binding"/>
    <property type="evidence" value="ECO:0007669"/>
    <property type="project" value="UniProtKB-UniRule"/>
</dbReference>